<dbReference type="STRING" id="649639.Bcell_1339"/>
<dbReference type="HOGENOM" id="CLU_037628_6_0_9"/>
<proteinExistence type="predicted"/>
<evidence type="ECO:0000259" key="4">
    <source>
        <dbReference type="PROSITE" id="PS50932"/>
    </source>
</evidence>
<reference evidence="6 7" key="1">
    <citation type="submission" date="2010-12" db="EMBL/GenBank/DDBJ databases">
        <title>Complete sequence of Bacillus cellulosilyticus DSM 2522.</title>
        <authorList>
            <consortium name="US DOE Joint Genome Institute"/>
            <person name="Lucas S."/>
            <person name="Copeland A."/>
            <person name="Lapidus A."/>
            <person name="Cheng J.-F."/>
            <person name="Bruce D."/>
            <person name="Goodwin L."/>
            <person name="Pitluck S."/>
            <person name="Chertkov O."/>
            <person name="Detter J.C."/>
            <person name="Han C."/>
            <person name="Tapia R."/>
            <person name="Land M."/>
            <person name="Hauser L."/>
            <person name="Jeffries C."/>
            <person name="Kyrpides N."/>
            <person name="Ivanova N."/>
            <person name="Mikhailova N."/>
            <person name="Brumm P."/>
            <person name="Mead D."/>
            <person name="Woyke T."/>
        </authorList>
    </citation>
    <scope>NUCLEOTIDE SEQUENCE [LARGE SCALE GENOMIC DNA]</scope>
    <source>
        <strain evidence="7">ATCC 21833 / DSM 2522 / FERM P-1141 / JCM 9156 / N-4</strain>
    </source>
</reference>
<accession>E6TTG8</accession>
<evidence type="ECO:0000259" key="5">
    <source>
        <dbReference type="PROSITE" id="PS50943"/>
    </source>
</evidence>
<feature type="domain" description="HTH cro/C1-type" evidence="5">
    <location>
        <begin position="2"/>
        <end position="48"/>
    </location>
</feature>
<dbReference type="PROSITE" id="PS50943">
    <property type="entry name" value="HTH_CROC1"/>
    <property type="match status" value="1"/>
</dbReference>
<evidence type="ECO:0000256" key="3">
    <source>
        <dbReference type="ARBA" id="ARBA00023163"/>
    </source>
</evidence>
<dbReference type="eggNOG" id="COG1609">
    <property type="taxonomic scope" value="Bacteria"/>
</dbReference>
<dbReference type="SUPFAM" id="SSF47413">
    <property type="entry name" value="lambda repressor-like DNA-binding domains"/>
    <property type="match status" value="1"/>
</dbReference>
<gene>
    <name evidence="6" type="ordered locus">Bcell_1339</name>
</gene>
<dbReference type="InterPro" id="IPR046335">
    <property type="entry name" value="LacI/GalR-like_sensor"/>
</dbReference>
<protein>
    <submittedName>
        <fullName evidence="6">Transcriptional regulator, LacI family</fullName>
    </submittedName>
</protein>
<dbReference type="CDD" id="cd19977">
    <property type="entry name" value="PBP1_EndR-like"/>
    <property type="match status" value="1"/>
</dbReference>
<dbReference type="GO" id="GO:0000976">
    <property type="term" value="F:transcription cis-regulatory region binding"/>
    <property type="evidence" value="ECO:0007669"/>
    <property type="project" value="TreeGrafter"/>
</dbReference>
<dbReference type="InterPro" id="IPR010982">
    <property type="entry name" value="Lambda_DNA-bd_dom_sf"/>
</dbReference>
<dbReference type="RefSeq" id="WP_013487942.1">
    <property type="nucleotide sequence ID" value="NC_014829.1"/>
</dbReference>
<dbReference type="Gene3D" id="3.40.50.2300">
    <property type="match status" value="2"/>
</dbReference>
<dbReference type="InterPro" id="IPR028082">
    <property type="entry name" value="Peripla_BP_I"/>
</dbReference>
<evidence type="ECO:0000313" key="6">
    <source>
        <dbReference type="EMBL" id="ADU29604.1"/>
    </source>
</evidence>
<dbReference type="Proteomes" id="UP000001401">
    <property type="component" value="Chromosome"/>
</dbReference>
<keyword evidence="1" id="KW-0805">Transcription regulation</keyword>
<evidence type="ECO:0000313" key="7">
    <source>
        <dbReference type="Proteomes" id="UP000001401"/>
    </source>
</evidence>
<evidence type="ECO:0000256" key="1">
    <source>
        <dbReference type="ARBA" id="ARBA00023015"/>
    </source>
</evidence>
<keyword evidence="2" id="KW-0238">DNA-binding</keyword>
<keyword evidence="7" id="KW-1185">Reference proteome</keyword>
<dbReference type="KEGG" id="bco:Bcell_1339"/>
<organism evidence="6 7">
    <name type="scientific">Evansella cellulosilytica (strain ATCC 21833 / DSM 2522 / FERM P-1141 / JCM 9156 / N-4)</name>
    <name type="common">Bacillus cellulosilyticus</name>
    <dbReference type="NCBI Taxonomy" id="649639"/>
    <lineage>
        <taxon>Bacteria</taxon>
        <taxon>Bacillati</taxon>
        <taxon>Bacillota</taxon>
        <taxon>Bacilli</taxon>
        <taxon>Bacillales</taxon>
        <taxon>Bacillaceae</taxon>
        <taxon>Evansella</taxon>
    </lineage>
</organism>
<dbReference type="Pfam" id="PF13377">
    <property type="entry name" value="Peripla_BP_3"/>
    <property type="match status" value="1"/>
</dbReference>
<dbReference type="PRINTS" id="PR00036">
    <property type="entry name" value="HTHLACI"/>
</dbReference>
<dbReference type="Gene3D" id="1.10.260.40">
    <property type="entry name" value="lambda repressor-like DNA-binding domains"/>
    <property type="match status" value="1"/>
</dbReference>
<dbReference type="GO" id="GO:0003700">
    <property type="term" value="F:DNA-binding transcription factor activity"/>
    <property type="evidence" value="ECO:0007669"/>
    <property type="project" value="TreeGrafter"/>
</dbReference>
<sequence>MKVTMGDVARKAGVSKTTVSRILNGNYSHTTYETRKRVIKAIEELDYRPNALAKGLKSAKTNVIGMVLSNLKNPFWATVLEGVEDACHNKGYNLMICNTNEEKEKEEEYIKAFQTKQVDGIVINPTGQNLPLYKSTVSSIPTVVINRRIPDLSAHTVIADNEKGAYLAVRHLLKNSRKNIAAIAFQNPYVSTWKDRLKGYQNALYEKGFLEEAITILELEQKSDSVRESIIRFIKNNANIDAIFSTNNMITLEIIGAINELGLAIPEDIAIIGYDETIWSKYLNPPLTTIRQPGYLMGRIAVENLISAIDEKRKLENYITMLVPELIIRESCGTKTGL</sequence>
<dbReference type="SMART" id="SM00354">
    <property type="entry name" value="HTH_LACI"/>
    <property type="match status" value="1"/>
</dbReference>
<dbReference type="SUPFAM" id="SSF53822">
    <property type="entry name" value="Periplasmic binding protein-like I"/>
    <property type="match status" value="1"/>
</dbReference>
<feature type="domain" description="HTH lacI-type" evidence="4">
    <location>
        <begin position="3"/>
        <end position="58"/>
    </location>
</feature>
<dbReference type="AlphaFoldDB" id="E6TTG8"/>
<dbReference type="CDD" id="cd01392">
    <property type="entry name" value="HTH_LacI"/>
    <property type="match status" value="1"/>
</dbReference>
<dbReference type="InterPro" id="IPR001387">
    <property type="entry name" value="Cro/C1-type_HTH"/>
</dbReference>
<dbReference type="Pfam" id="PF00356">
    <property type="entry name" value="LacI"/>
    <property type="match status" value="1"/>
</dbReference>
<dbReference type="InterPro" id="IPR000843">
    <property type="entry name" value="HTH_LacI"/>
</dbReference>
<dbReference type="EMBL" id="CP002394">
    <property type="protein sequence ID" value="ADU29604.1"/>
    <property type="molecule type" value="Genomic_DNA"/>
</dbReference>
<dbReference type="PROSITE" id="PS00356">
    <property type="entry name" value="HTH_LACI_1"/>
    <property type="match status" value="1"/>
</dbReference>
<evidence type="ECO:0000256" key="2">
    <source>
        <dbReference type="ARBA" id="ARBA00023125"/>
    </source>
</evidence>
<dbReference type="PROSITE" id="PS50932">
    <property type="entry name" value="HTH_LACI_2"/>
    <property type="match status" value="1"/>
</dbReference>
<keyword evidence="3" id="KW-0804">Transcription</keyword>
<dbReference type="PANTHER" id="PTHR30146:SF109">
    <property type="entry name" value="HTH-TYPE TRANSCRIPTIONAL REGULATOR GALS"/>
    <property type="match status" value="1"/>
</dbReference>
<name>E6TTG8_EVAC2</name>
<dbReference type="PANTHER" id="PTHR30146">
    <property type="entry name" value="LACI-RELATED TRANSCRIPTIONAL REPRESSOR"/>
    <property type="match status" value="1"/>
</dbReference>